<feature type="region of interest" description="Disordered" evidence="1">
    <location>
        <begin position="6"/>
        <end position="27"/>
    </location>
</feature>
<feature type="compositionally biased region" description="Polar residues" evidence="1">
    <location>
        <begin position="206"/>
        <end position="218"/>
    </location>
</feature>
<feature type="compositionally biased region" description="Polar residues" evidence="1">
    <location>
        <begin position="243"/>
        <end position="269"/>
    </location>
</feature>
<proteinExistence type="predicted"/>
<dbReference type="InterPro" id="IPR036047">
    <property type="entry name" value="F-box-like_dom_sf"/>
</dbReference>
<evidence type="ECO:0000259" key="2">
    <source>
        <dbReference type="PROSITE" id="PS50181"/>
    </source>
</evidence>
<feature type="compositionally biased region" description="Low complexity" evidence="1">
    <location>
        <begin position="9"/>
        <end position="20"/>
    </location>
</feature>
<dbReference type="InterPro" id="IPR001810">
    <property type="entry name" value="F-box_dom"/>
</dbReference>
<evidence type="ECO:0000256" key="1">
    <source>
        <dbReference type="SAM" id="MobiDB-lite"/>
    </source>
</evidence>
<feature type="compositionally biased region" description="Basic and acidic residues" evidence="1">
    <location>
        <begin position="224"/>
        <end position="234"/>
    </location>
</feature>
<protein>
    <recommendedName>
        <fullName evidence="2">F-box domain-containing protein</fullName>
    </recommendedName>
</protein>
<keyword evidence="4" id="KW-1185">Reference proteome</keyword>
<dbReference type="GeneID" id="68103615"/>
<feature type="region of interest" description="Disordered" evidence="1">
    <location>
        <begin position="139"/>
        <end position="283"/>
    </location>
</feature>
<reference evidence="3 4" key="1">
    <citation type="journal article" date="2018" name="BMC Genomics">
        <title>The genome of Naegleria lovaniensis, the basis for a comparative approach to unravel pathogenicity factors of the human pathogenic amoeba N. fowleri.</title>
        <authorList>
            <person name="Liechti N."/>
            <person name="Schurch N."/>
            <person name="Bruggmann R."/>
            <person name="Wittwer M."/>
        </authorList>
    </citation>
    <scope>NUCLEOTIDE SEQUENCE [LARGE SCALE GENOMIC DNA]</scope>
    <source>
        <strain evidence="3 4">ATCC 30569</strain>
    </source>
</reference>
<dbReference type="SUPFAM" id="SSF81383">
    <property type="entry name" value="F-box domain"/>
    <property type="match status" value="1"/>
</dbReference>
<dbReference type="SMART" id="SM00256">
    <property type="entry name" value="FBOX"/>
    <property type="match status" value="1"/>
</dbReference>
<dbReference type="AlphaFoldDB" id="A0AA88GEE7"/>
<feature type="domain" description="F-box" evidence="2">
    <location>
        <begin position="289"/>
        <end position="335"/>
    </location>
</feature>
<feature type="compositionally biased region" description="Basic and acidic residues" evidence="1">
    <location>
        <begin position="150"/>
        <end position="166"/>
    </location>
</feature>
<evidence type="ECO:0000313" key="3">
    <source>
        <dbReference type="EMBL" id="KAG2374082.1"/>
    </source>
</evidence>
<dbReference type="Proteomes" id="UP000816034">
    <property type="component" value="Unassembled WGS sequence"/>
</dbReference>
<name>A0AA88GEE7_NAELO</name>
<sequence length="542" mass="62293">MWVEYFKKSTSSSTTTTSSTNNQSSEGVDNHPNCILCGQSFSHNELCIGMNSVVGMESLFPYHPRRSLSKVLNSGVCSFDSATLTTANSKPCYLHLDCFIPQIHRPFQCMFDYEEKGPIEKEHQQELSQLIVKWQAMRRNANAKKKRKNKEQEKKKKEMLEKSSKIEDEDDESSFLVDEEDSHKPQKKKSKTFKSGAKTSSKMLEVSNQESTGRIQTRLQRKKKEQEKKEASKMEEDEEKDLNTSSLGEATTHPDSSFTLMTVASSSTENSERRVSELSEQSEESSASSPYLLGLSDEIWNEILQYLPFDTLLQLSQVSRTMFYYSEMNSLWEALCVKFLCPNARHVQKTYFPQLSNDFKTLFRKLYENCCIQCGEYLRLDVELDRSLSLAQSKGSIHVPSHPDYYHYLVDHCVCGKCQTSSAFSTISKTEAKRIFYVNDRDFNSLRCMKSPNPFHRSTAMFKFLKAPLQRIHNKNVEQVVKGFYIFSKVHSQQDFLKIIELAKHGKFGKDCKLYQLLNCSTKQEVTSNAICGYIDTLELSE</sequence>
<accession>A0AA88GEE7</accession>
<dbReference type="RefSeq" id="XP_044543256.1">
    <property type="nucleotide sequence ID" value="XM_044686786.1"/>
</dbReference>
<feature type="compositionally biased region" description="Acidic residues" evidence="1">
    <location>
        <begin position="167"/>
        <end position="180"/>
    </location>
</feature>
<comment type="caution">
    <text evidence="3">The sequence shown here is derived from an EMBL/GenBank/DDBJ whole genome shotgun (WGS) entry which is preliminary data.</text>
</comment>
<feature type="compositionally biased region" description="Low complexity" evidence="1">
    <location>
        <begin position="193"/>
        <end position="202"/>
    </location>
</feature>
<evidence type="ECO:0000313" key="4">
    <source>
        <dbReference type="Proteomes" id="UP000816034"/>
    </source>
</evidence>
<organism evidence="3 4">
    <name type="scientific">Naegleria lovaniensis</name>
    <name type="common">Amoeba</name>
    <dbReference type="NCBI Taxonomy" id="51637"/>
    <lineage>
        <taxon>Eukaryota</taxon>
        <taxon>Discoba</taxon>
        <taxon>Heterolobosea</taxon>
        <taxon>Tetramitia</taxon>
        <taxon>Eutetramitia</taxon>
        <taxon>Vahlkampfiidae</taxon>
        <taxon>Naegleria</taxon>
    </lineage>
</organism>
<dbReference type="Pfam" id="PF00646">
    <property type="entry name" value="F-box"/>
    <property type="match status" value="1"/>
</dbReference>
<dbReference type="Gene3D" id="1.20.1280.50">
    <property type="match status" value="1"/>
</dbReference>
<gene>
    <name evidence="3" type="ORF">C9374_011161</name>
</gene>
<dbReference type="PROSITE" id="PS50181">
    <property type="entry name" value="FBOX"/>
    <property type="match status" value="1"/>
</dbReference>
<dbReference type="EMBL" id="PYSW02000048">
    <property type="protein sequence ID" value="KAG2374082.1"/>
    <property type="molecule type" value="Genomic_DNA"/>
</dbReference>